<sequence length="303" mass="33923">MRSELPPADTLRDRALRYLPRLREGERFSHATALALLGCPIRVPKGQPVDVSSPARIGRVSCAGVTGHRHSTPARHHLCLSPDYDFDIPVSDPLHAVREAALALPFPELVVALDFLRFRDPRRYDPYLYVSPGDLARSVTEVTGRGAVRFRAAVALAREGAESRMETLMRLAGARAGMPELRLQAELHDAEGRWIGRFDAVDDKTRSAFEYDGEQHHTSRRQRRRDPRKHQAARDAGWRLMVFYQENLLDDPVGAGRRMLSFSGRPGQPVRPSLARLLDERSGDGTESAVPFTGFGVQHDPLR</sequence>
<dbReference type="AlphaFoldDB" id="A0A916JU40"/>
<feature type="region of interest" description="Disordered" evidence="1">
    <location>
        <begin position="209"/>
        <end position="231"/>
    </location>
</feature>
<evidence type="ECO:0000313" key="2">
    <source>
        <dbReference type="EMBL" id="CAG7603301.1"/>
    </source>
</evidence>
<evidence type="ECO:0000313" key="3">
    <source>
        <dbReference type="Proteomes" id="UP000693892"/>
    </source>
</evidence>
<dbReference type="Proteomes" id="UP000693892">
    <property type="component" value="Unassembled WGS sequence"/>
</dbReference>
<gene>
    <name evidence="2" type="ORF">LEUCIP111803_00638</name>
</gene>
<evidence type="ECO:0008006" key="4">
    <source>
        <dbReference type="Google" id="ProtNLM"/>
    </source>
</evidence>
<protein>
    <recommendedName>
        <fullName evidence="4">DUF559 domain-containing protein</fullName>
    </recommendedName>
</protein>
<organism evidence="2 3">
    <name type="scientific">Leucobacter soli</name>
    <dbReference type="NCBI Taxonomy" id="2812850"/>
    <lineage>
        <taxon>Bacteria</taxon>
        <taxon>Bacillati</taxon>
        <taxon>Actinomycetota</taxon>
        <taxon>Actinomycetes</taxon>
        <taxon>Micrococcales</taxon>
        <taxon>Microbacteriaceae</taxon>
        <taxon>Leucobacter</taxon>
    </lineage>
</organism>
<feature type="region of interest" description="Disordered" evidence="1">
    <location>
        <begin position="281"/>
        <end position="303"/>
    </location>
</feature>
<keyword evidence="3" id="KW-1185">Reference proteome</keyword>
<reference evidence="2" key="1">
    <citation type="submission" date="2021-06" db="EMBL/GenBank/DDBJ databases">
        <authorList>
            <person name="Criscuolo A."/>
        </authorList>
    </citation>
    <scope>NUCLEOTIDE SEQUENCE</scope>
    <source>
        <strain evidence="2">CIP111803</strain>
    </source>
</reference>
<evidence type="ECO:0000256" key="1">
    <source>
        <dbReference type="SAM" id="MobiDB-lite"/>
    </source>
</evidence>
<accession>A0A916JU40</accession>
<dbReference type="EMBL" id="CAJVAP010000005">
    <property type="protein sequence ID" value="CAG7603301.1"/>
    <property type="molecule type" value="Genomic_DNA"/>
</dbReference>
<comment type="caution">
    <text evidence="2">The sequence shown here is derived from an EMBL/GenBank/DDBJ whole genome shotgun (WGS) entry which is preliminary data.</text>
</comment>
<name>A0A916JU40_9MICO</name>
<proteinExistence type="predicted"/>
<feature type="compositionally biased region" description="Basic residues" evidence="1">
    <location>
        <begin position="218"/>
        <end position="231"/>
    </location>
</feature>